<evidence type="ECO:0000313" key="3">
    <source>
        <dbReference type="Proteomes" id="UP001430953"/>
    </source>
</evidence>
<dbReference type="EMBL" id="JADYXP020000007">
    <property type="protein sequence ID" value="KAL0120380.1"/>
    <property type="molecule type" value="Genomic_DNA"/>
</dbReference>
<evidence type="ECO:0000256" key="1">
    <source>
        <dbReference type="SAM" id="MobiDB-lite"/>
    </source>
</evidence>
<dbReference type="AlphaFoldDB" id="A0AAW2FYS5"/>
<organism evidence="2 3">
    <name type="scientific">Cardiocondyla obscurior</name>
    <dbReference type="NCBI Taxonomy" id="286306"/>
    <lineage>
        <taxon>Eukaryota</taxon>
        <taxon>Metazoa</taxon>
        <taxon>Ecdysozoa</taxon>
        <taxon>Arthropoda</taxon>
        <taxon>Hexapoda</taxon>
        <taxon>Insecta</taxon>
        <taxon>Pterygota</taxon>
        <taxon>Neoptera</taxon>
        <taxon>Endopterygota</taxon>
        <taxon>Hymenoptera</taxon>
        <taxon>Apocrita</taxon>
        <taxon>Aculeata</taxon>
        <taxon>Formicoidea</taxon>
        <taxon>Formicidae</taxon>
        <taxon>Myrmicinae</taxon>
        <taxon>Cardiocondyla</taxon>
    </lineage>
</organism>
<feature type="region of interest" description="Disordered" evidence="1">
    <location>
        <begin position="56"/>
        <end position="77"/>
    </location>
</feature>
<keyword evidence="3" id="KW-1185">Reference proteome</keyword>
<accession>A0AAW2FYS5</accession>
<reference evidence="2 3" key="1">
    <citation type="submission" date="2023-03" db="EMBL/GenBank/DDBJ databases">
        <title>High recombination rates correlate with genetic variation in Cardiocondyla obscurior ants.</title>
        <authorList>
            <person name="Errbii M."/>
        </authorList>
    </citation>
    <scope>NUCLEOTIDE SEQUENCE [LARGE SCALE GENOMIC DNA]</scope>
    <source>
        <strain evidence="2">Alpha-2009</strain>
        <tissue evidence="2">Whole body</tissue>
    </source>
</reference>
<comment type="caution">
    <text evidence="2">The sequence shown here is derived from an EMBL/GenBank/DDBJ whole genome shotgun (WGS) entry which is preliminary data.</text>
</comment>
<sequence>MDCMRFSSFRNNNRKQLIMINKLNRRKNTNDVNTTQTRPREYITILASTKVLVGTHSTTASRTGLASAKPPASERGD</sequence>
<dbReference type="Proteomes" id="UP001430953">
    <property type="component" value="Unassembled WGS sequence"/>
</dbReference>
<name>A0AAW2FYS5_9HYME</name>
<gene>
    <name evidence="2" type="ORF">PUN28_008210</name>
</gene>
<proteinExistence type="predicted"/>
<evidence type="ECO:0000313" key="2">
    <source>
        <dbReference type="EMBL" id="KAL0120380.1"/>
    </source>
</evidence>
<protein>
    <submittedName>
        <fullName evidence="2">Uncharacterized protein</fullName>
    </submittedName>
</protein>